<dbReference type="PANTHER" id="PTHR43013">
    <property type="entry name" value="GLUTAMYL-TRNA REDUCTASE"/>
    <property type="match status" value="1"/>
</dbReference>
<keyword evidence="1 4" id="KW-0521">NADP</keyword>
<gene>
    <name evidence="4" type="primary">hemA</name>
    <name evidence="11" type="ORF">ATL41_1772</name>
</gene>
<evidence type="ECO:0000256" key="3">
    <source>
        <dbReference type="ARBA" id="ARBA00023244"/>
    </source>
</evidence>
<dbReference type="Proteomes" id="UP000221394">
    <property type="component" value="Unassembled WGS sequence"/>
</dbReference>
<protein>
    <recommendedName>
        <fullName evidence="4">Glutamyl-tRNA reductase</fullName>
        <shortName evidence="4">GluTR</shortName>
        <ecNumber evidence="4">1.2.1.70</ecNumber>
    </recommendedName>
</protein>
<keyword evidence="3 4" id="KW-0627">Porphyrin biosynthesis</keyword>
<comment type="miscellaneous">
    <text evidence="4">During catalysis, the active site Cys acts as a nucleophile attacking the alpha-carbonyl group of tRNA-bound glutamate with the formation of a thioester intermediate between enzyme and glutamate, and the concomitant release of tRNA(Glu). The thioester intermediate is finally reduced by direct hydride transfer from NADPH, to form the product GSA.</text>
</comment>
<name>A0A2A9EDM0_9MICO</name>
<keyword evidence="12" id="KW-1185">Reference proteome</keyword>
<evidence type="ECO:0000259" key="10">
    <source>
        <dbReference type="Pfam" id="PF05201"/>
    </source>
</evidence>
<dbReference type="Gene3D" id="3.30.460.30">
    <property type="entry name" value="Glutamyl-tRNA reductase, N-terminal domain"/>
    <property type="match status" value="1"/>
</dbReference>
<dbReference type="GO" id="GO:0008883">
    <property type="term" value="F:glutamyl-tRNA reductase activity"/>
    <property type="evidence" value="ECO:0007669"/>
    <property type="project" value="UniProtKB-UniRule"/>
</dbReference>
<dbReference type="HAMAP" id="MF_00087">
    <property type="entry name" value="Glu_tRNA_reductase"/>
    <property type="match status" value="1"/>
</dbReference>
<evidence type="ECO:0000256" key="5">
    <source>
        <dbReference type="PIRSR" id="PIRSR000445-1"/>
    </source>
</evidence>
<dbReference type="InterPro" id="IPR000343">
    <property type="entry name" value="4pyrrol_synth_GluRdtase"/>
</dbReference>
<dbReference type="PIRSF" id="PIRSF000445">
    <property type="entry name" value="4pyrrol_synth_GluRdtase"/>
    <property type="match status" value="1"/>
</dbReference>
<dbReference type="Gene3D" id="3.40.50.720">
    <property type="entry name" value="NAD(P)-binding Rossmann-like Domain"/>
    <property type="match status" value="1"/>
</dbReference>
<dbReference type="NCBIfam" id="NF000750">
    <property type="entry name" value="PRK00045.3-4"/>
    <property type="match status" value="1"/>
</dbReference>
<comment type="catalytic activity">
    <reaction evidence="4">
        <text>(S)-4-amino-5-oxopentanoate + tRNA(Glu) + NADP(+) = L-glutamyl-tRNA(Glu) + NADPH + H(+)</text>
        <dbReference type="Rhea" id="RHEA:12344"/>
        <dbReference type="Rhea" id="RHEA-COMP:9663"/>
        <dbReference type="Rhea" id="RHEA-COMP:9680"/>
        <dbReference type="ChEBI" id="CHEBI:15378"/>
        <dbReference type="ChEBI" id="CHEBI:57501"/>
        <dbReference type="ChEBI" id="CHEBI:57783"/>
        <dbReference type="ChEBI" id="CHEBI:58349"/>
        <dbReference type="ChEBI" id="CHEBI:78442"/>
        <dbReference type="ChEBI" id="CHEBI:78520"/>
        <dbReference type="EC" id="1.2.1.70"/>
    </reaction>
</comment>
<dbReference type="PROSITE" id="PS00747">
    <property type="entry name" value="GLUTR"/>
    <property type="match status" value="1"/>
</dbReference>
<dbReference type="GO" id="GO:0019353">
    <property type="term" value="P:protoporphyrinogen IX biosynthetic process from glutamate"/>
    <property type="evidence" value="ECO:0007669"/>
    <property type="project" value="TreeGrafter"/>
</dbReference>
<comment type="function">
    <text evidence="4">Catalyzes the NADPH-dependent reduction of glutamyl-tRNA(Glu) to glutamate 1-semialdehyde (GSA).</text>
</comment>
<comment type="similarity">
    <text evidence="4">Belongs to the glutamyl-tRNA reductase family.</text>
</comment>
<evidence type="ECO:0000256" key="4">
    <source>
        <dbReference type="HAMAP-Rule" id="MF_00087"/>
    </source>
</evidence>
<organism evidence="11 12">
    <name type="scientific">Flavimobilis soli</name>
    <dbReference type="NCBI Taxonomy" id="442709"/>
    <lineage>
        <taxon>Bacteria</taxon>
        <taxon>Bacillati</taxon>
        <taxon>Actinomycetota</taxon>
        <taxon>Actinomycetes</taxon>
        <taxon>Micrococcales</taxon>
        <taxon>Jonesiaceae</taxon>
        <taxon>Flavimobilis</taxon>
    </lineage>
</organism>
<evidence type="ECO:0000256" key="8">
    <source>
        <dbReference type="PIRSR" id="PIRSR000445-4"/>
    </source>
</evidence>
<proteinExistence type="inferred from homology"/>
<feature type="binding site" evidence="4 6">
    <location>
        <begin position="50"/>
        <end position="53"/>
    </location>
    <ligand>
        <name>substrate</name>
    </ligand>
</feature>
<evidence type="ECO:0000256" key="2">
    <source>
        <dbReference type="ARBA" id="ARBA00023002"/>
    </source>
</evidence>
<dbReference type="EC" id="1.2.1.70" evidence="4"/>
<evidence type="ECO:0000259" key="9">
    <source>
        <dbReference type="Pfam" id="PF01488"/>
    </source>
</evidence>
<feature type="binding site" evidence="4 6">
    <location>
        <position position="113"/>
    </location>
    <ligand>
        <name>substrate</name>
    </ligand>
</feature>
<evidence type="ECO:0000313" key="11">
    <source>
        <dbReference type="EMBL" id="PFG37028.1"/>
    </source>
</evidence>
<evidence type="ECO:0000256" key="1">
    <source>
        <dbReference type="ARBA" id="ARBA00022857"/>
    </source>
</evidence>
<dbReference type="EMBL" id="PDJH01000001">
    <property type="protein sequence ID" value="PFG37028.1"/>
    <property type="molecule type" value="Genomic_DNA"/>
</dbReference>
<dbReference type="SUPFAM" id="SSF51735">
    <property type="entry name" value="NAD(P)-binding Rossmann-fold domains"/>
    <property type="match status" value="1"/>
</dbReference>
<comment type="subunit">
    <text evidence="4">Homodimer.</text>
</comment>
<dbReference type="InterPro" id="IPR006151">
    <property type="entry name" value="Shikm_DH/Glu-tRNA_Rdtase"/>
</dbReference>
<keyword evidence="2 4" id="KW-0560">Oxidoreductase</keyword>
<dbReference type="InterPro" id="IPR036291">
    <property type="entry name" value="NAD(P)-bd_dom_sf"/>
</dbReference>
<accession>A0A2A9EDM0</accession>
<sequence>MPDVNIFSFAASHHDLGLDELEELSGASGDLGQTLVEDRSHADGVVVLATCNRFEVYVDAPGDVGPGEVAALVASRVADATGLSHDDVRAALTPRTGHDAVRHLLEVASGLDSMVVGEREIAGQVRRSLGAARSRGTTSPDLERLFAHATRVSRRIEAATGLGAVGRSIVGVGLDLVGEHLGPWRLTRAVLIGTGSYAGASLAALRARGCHDVRVYSRSGRAADFARARGVAAIEPGGLVDALADADLVVSCSGRIGTVLDAAAVRTARERAAEQAERLAHAPDPTPRPLVVLDLALQRDVEADVADIDGVLLLDLANIRAHAPAAGAEPVRRAHQIVGTGVVELDQLELARRVDLAALPQIRAAHEDAAARLDAARAARAARGVEGADERRAERAARRAAAAERHARIMAAKAAARAAIVRG</sequence>
<feature type="binding site" evidence="4 6">
    <location>
        <begin position="118"/>
        <end position="120"/>
    </location>
    <ligand>
        <name>substrate</name>
    </ligand>
</feature>
<feature type="active site" description="Nucleophile" evidence="4 5">
    <location>
        <position position="51"/>
    </location>
</feature>
<evidence type="ECO:0000256" key="7">
    <source>
        <dbReference type="PIRSR" id="PIRSR000445-3"/>
    </source>
</evidence>
<comment type="pathway">
    <text evidence="4">Porphyrin-containing compound metabolism; protoporphyrin-IX biosynthesis; 5-aminolevulinate from L-glutamyl-tRNA(Glu): step 1/2.</text>
</comment>
<reference evidence="11 12" key="1">
    <citation type="submission" date="2017-10" db="EMBL/GenBank/DDBJ databases">
        <title>Sequencing the genomes of 1000 actinobacteria strains.</title>
        <authorList>
            <person name="Klenk H.-P."/>
        </authorList>
    </citation>
    <scope>NUCLEOTIDE SEQUENCE [LARGE SCALE GENOMIC DNA]</scope>
    <source>
        <strain evidence="11 12">DSM 21574</strain>
    </source>
</reference>
<dbReference type="UniPathway" id="UPA00251">
    <property type="reaction ID" value="UER00316"/>
</dbReference>
<dbReference type="Pfam" id="PF05201">
    <property type="entry name" value="GlutR_N"/>
    <property type="match status" value="1"/>
</dbReference>
<dbReference type="RefSeq" id="WP_169924534.1">
    <property type="nucleotide sequence ID" value="NZ_PDJH01000001.1"/>
</dbReference>
<feature type="site" description="Important for activity" evidence="4 8">
    <location>
        <position position="103"/>
    </location>
</feature>
<feature type="domain" description="Quinate/shikimate 5-dehydrogenase/glutamyl-tRNA reductase" evidence="9">
    <location>
        <begin position="181"/>
        <end position="319"/>
    </location>
</feature>
<feature type="domain" description="Glutamyl-tRNA reductase N-terminal" evidence="10">
    <location>
        <begin position="11"/>
        <end position="160"/>
    </location>
</feature>
<evidence type="ECO:0000256" key="6">
    <source>
        <dbReference type="PIRSR" id="PIRSR000445-2"/>
    </source>
</evidence>
<dbReference type="InterPro" id="IPR036343">
    <property type="entry name" value="GluRdtase_N_sf"/>
</dbReference>
<dbReference type="GO" id="GO:0050661">
    <property type="term" value="F:NADP binding"/>
    <property type="evidence" value="ECO:0007669"/>
    <property type="project" value="InterPro"/>
</dbReference>
<comment type="domain">
    <text evidence="4">Possesses an unusual extended V-shaped dimeric structure with each monomer consisting of three distinct domains arranged along a curved 'spinal' alpha-helix. The N-terminal catalytic domain specifically recognizes the glutamate moiety of the substrate. The second domain is the NADPH-binding domain, and the third C-terminal domain is responsible for dimerization.</text>
</comment>
<dbReference type="AlphaFoldDB" id="A0A2A9EDM0"/>
<comment type="caution">
    <text evidence="11">The sequence shown here is derived from an EMBL/GenBank/DDBJ whole genome shotgun (WGS) entry which is preliminary data.</text>
</comment>
<feature type="binding site" evidence="4 7">
    <location>
        <begin position="193"/>
        <end position="198"/>
    </location>
    <ligand>
        <name>NADP(+)</name>
        <dbReference type="ChEBI" id="CHEBI:58349"/>
    </ligand>
</feature>
<dbReference type="Pfam" id="PF01488">
    <property type="entry name" value="Shikimate_DH"/>
    <property type="match status" value="1"/>
</dbReference>
<evidence type="ECO:0000313" key="12">
    <source>
        <dbReference type="Proteomes" id="UP000221394"/>
    </source>
</evidence>
<dbReference type="PANTHER" id="PTHR43013:SF1">
    <property type="entry name" value="GLUTAMYL-TRNA REDUCTASE"/>
    <property type="match status" value="1"/>
</dbReference>
<dbReference type="SUPFAM" id="SSF69742">
    <property type="entry name" value="Glutamyl tRNA-reductase catalytic, N-terminal domain"/>
    <property type="match status" value="1"/>
</dbReference>
<dbReference type="InterPro" id="IPR018214">
    <property type="entry name" value="GluRdtase_CS"/>
</dbReference>
<feature type="binding site" evidence="4 6">
    <location>
        <position position="124"/>
    </location>
    <ligand>
        <name>substrate</name>
    </ligand>
</feature>
<dbReference type="InterPro" id="IPR015895">
    <property type="entry name" value="4pyrrol_synth_GluRdtase_N"/>
</dbReference>